<dbReference type="PANTHER" id="PTHR12147">
    <property type="entry name" value="METALLOPEPTIDASE M28 FAMILY MEMBER"/>
    <property type="match status" value="1"/>
</dbReference>
<proteinExistence type="predicted"/>
<dbReference type="GO" id="GO:0008235">
    <property type="term" value="F:metalloexopeptidase activity"/>
    <property type="evidence" value="ECO:0007669"/>
    <property type="project" value="InterPro"/>
</dbReference>
<keyword evidence="1" id="KW-0732">Signal</keyword>
<evidence type="ECO:0000259" key="2">
    <source>
        <dbReference type="Pfam" id="PF04389"/>
    </source>
</evidence>
<feature type="chain" id="PRO_5017009651" evidence="1">
    <location>
        <begin position="20"/>
        <end position="299"/>
    </location>
</feature>
<dbReference type="Proteomes" id="UP000251692">
    <property type="component" value="Unassembled WGS sequence"/>
</dbReference>
<dbReference type="OrthoDB" id="1521787at2"/>
<dbReference type="RefSeq" id="WP_112306432.1">
    <property type="nucleotide sequence ID" value="NZ_QMDV01000004.1"/>
</dbReference>
<reference evidence="3 4" key="1">
    <citation type="submission" date="2018-06" db="EMBL/GenBank/DDBJ databases">
        <authorList>
            <person name="Liu Z.-W."/>
        </authorList>
    </citation>
    <scope>NUCLEOTIDE SEQUENCE [LARGE SCALE GENOMIC DNA]</scope>
    <source>
        <strain evidence="3 4">2b14</strain>
    </source>
</reference>
<dbReference type="PANTHER" id="PTHR12147:SF26">
    <property type="entry name" value="PEPTIDASE M28 DOMAIN-CONTAINING PROTEIN"/>
    <property type="match status" value="1"/>
</dbReference>
<dbReference type="InterPro" id="IPR007484">
    <property type="entry name" value="Peptidase_M28"/>
</dbReference>
<feature type="signal peptide" evidence="1">
    <location>
        <begin position="1"/>
        <end position="19"/>
    </location>
</feature>
<protein>
    <submittedName>
        <fullName evidence="3">Peptidase M20</fullName>
    </submittedName>
</protein>
<dbReference type="Gene3D" id="3.40.630.10">
    <property type="entry name" value="Zn peptidases"/>
    <property type="match status" value="1"/>
</dbReference>
<dbReference type="GO" id="GO:0006508">
    <property type="term" value="P:proteolysis"/>
    <property type="evidence" value="ECO:0007669"/>
    <property type="project" value="InterPro"/>
</dbReference>
<feature type="domain" description="Peptidase M28" evidence="2">
    <location>
        <begin position="92"/>
        <end position="289"/>
    </location>
</feature>
<dbReference type="Pfam" id="PF04389">
    <property type="entry name" value="Peptidase_M28"/>
    <property type="match status" value="1"/>
</dbReference>
<evidence type="ECO:0000313" key="4">
    <source>
        <dbReference type="Proteomes" id="UP000251692"/>
    </source>
</evidence>
<dbReference type="InterPro" id="IPR045175">
    <property type="entry name" value="M28_fam"/>
</dbReference>
<sequence>MRMKIALLFFALLPFVSVAQSNVLNKTQLLQDVKVLSADSLGGRLSGSSGNKRAQQYIEKRFQQLGLQPYNKSYKQFFTLVNRELGSLQATNLIGYIPGKSGKAIVITAHYDHVGQRGNEIYNGADDNASGVGGLLAAIAYFSKNKPDHTLIFAALDAEEQGLKGAEAFLKNPPVPVKDILLNVNMDMLGLNTKGELYASGAYHYPQLKPLLEKVKPRAKARLLLGHDRPEQLHDDWTNQSDHYHFHKHNIPFAYFGVESHAHYHKPTDEYEALTPDFYADAAALVIDFIRIADKHFSK</sequence>
<dbReference type="SUPFAM" id="SSF53187">
    <property type="entry name" value="Zn-dependent exopeptidases"/>
    <property type="match status" value="1"/>
</dbReference>
<evidence type="ECO:0000256" key="1">
    <source>
        <dbReference type="SAM" id="SignalP"/>
    </source>
</evidence>
<keyword evidence="4" id="KW-1185">Reference proteome</keyword>
<dbReference type="EMBL" id="QMDV01000004">
    <property type="protein sequence ID" value="RAU81752.1"/>
    <property type="molecule type" value="Genomic_DNA"/>
</dbReference>
<organism evidence="3 4">
    <name type="scientific">Pontibacter arcticus</name>
    <dbReference type="NCBI Taxonomy" id="2080288"/>
    <lineage>
        <taxon>Bacteria</taxon>
        <taxon>Pseudomonadati</taxon>
        <taxon>Bacteroidota</taxon>
        <taxon>Cytophagia</taxon>
        <taxon>Cytophagales</taxon>
        <taxon>Hymenobacteraceae</taxon>
        <taxon>Pontibacter</taxon>
    </lineage>
</organism>
<gene>
    <name evidence="3" type="ORF">DP923_13705</name>
</gene>
<accession>A0A364RBT5</accession>
<reference evidence="3 4" key="2">
    <citation type="submission" date="2018-07" db="EMBL/GenBank/DDBJ databases">
        <title>Pontibacter sp. 2b14 genomic sequence and assembly.</title>
        <authorList>
            <person name="Du Z.-J."/>
        </authorList>
    </citation>
    <scope>NUCLEOTIDE SEQUENCE [LARGE SCALE GENOMIC DNA]</scope>
    <source>
        <strain evidence="3 4">2b14</strain>
    </source>
</reference>
<name>A0A364RBT5_9BACT</name>
<evidence type="ECO:0000313" key="3">
    <source>
        <dbReference type="EMBL" id="RAU81752.1"/>
    </source>
</evidence>
<dbReference type="AlphaFoldDB" id="A0A364RBT5"/>
<comment type="caution">
    <text evidence="3">The sequence shown here is derived from an EMBL/GenBank/DDBJ whole genome shotgun (WGS) entry which is preliminary data.</text>
</comment>